<keyword evidence="8" id="KW-1185">Reference proteome</keyword>
<organism evidence="7 8">
    <name type="scientific">Malassezia furfur</name>
    <name type="common">Pityriasis versicolor infection agent</name>
    <name type="synonym">Pityrosporum furfur</name>
    <dbReference type="NCBI Taxonomy" id="55194"/>
    <lineage>
        <taxon>Eukaryota</taxon>
        <taxon>Fungi</taxon>
        <taxon>Dikarya</taxon>
        <taxon>Basidiomycota</taxon>
        <taxon>Ustilaginomycotina</taxon>
        <taxon>Malasseziomycetes</taxon>
        <taxon>Malasseziales</taxon>
        <taxon>Malasseziaceae</taxon>
        <taxon>Malassezia</taxon>
    </lineage>
</organism>
<evidence type="ECO:0000256" key="5">
    <source>
        <dbReference type="SAM" id="Phobius"/>
    </source>
</evidence>
<comment type="pathway">
    <text evidence="1">Glycolipid biosynthesis; glycosylphosphatidylinositol-anchor biosynthesis.</text>
</comment>
<dbReference type="Pfam" id="PF10181">
    <property type="entry name" value="PIG-H"/>
    <property type="match status" value="1"/>
</dbReference>
<accession>A0ABY8ELI7</accession>
<evidence type="ECO:0000313" key="7">
    <source>
        <dbReference type="EMBL" id="WFD46356.1"/>
    </source>
</evidence>
<evidence type="ECO:0000256" key="2">
    <source>
        <dbReference type="ARBA" id="ARBA00009610"/>
    </source>
</evidence>
<dbReference type="PANTHER" id="PTHR15231">
    <property type="entry name" value="PHOSPHATIDYLINOSITOL N-ACETYLGLUCOSAMINYLTRANSFERASE SUBUNIT H"/>
    <property type="match status" value="1"/>
</dbReference>
<dbReference type="InterPro" id="IPR044215">
    <property type="entry name" value="PIG-H"/>
</dbReference>
<keyword evidence="5" id="KW-0812">Transmembrane</keyword>
<dbReference type="InterPro" id="IPR029058">
    <property type="entry name" value="AB_hydrolase_fold"/>
</dbReference>
<name>A0ABY8ELI7_MALFU</name>
<comment type="similarity">
    <text evidence="2">Belongs to the PIGH family.</text>
</comment>
<evidence type="ECO:0000313" key="8">
    <source>
        <dbReference type="Proteomes" id="UP000818624"/>
    </source>
</evidence>
<evidence type="ECO:0000256" key="1">
    <source>
        <dbReference type="ARBA" id="ARBA00004687"/>
    </source>
</evidence>
<gene>
    <name evidence="7" type="ORF">GLX27_000991</name>
</gene>
<dbReference type="Proteomes" id="UP000818624">
    <property type="component" value="Chromosome 1"/>
</dbReference>
<dbReference type="Gene3D" id="3.40.50.1820">
    <property type="entry name" value="alpha/beta hydrolase"/>
    <property type="match status" value="1"/>
</dbReference>
<dbReference type="InterPro" id="IPR019328">
    <property type="entry name" value="PIGH-H_dom"/>
</dbReference>
<dbReference type="EMBL" id="CP046234">
    <property type="protein sequence ID" value="WFD46356.1"/>
    <property type="molecule type" value="Genomic_DNA"/>
</dbReference>
<dbReference type="SUPFAM" id="SSF53474">
    <property type="entry name" value="alpha/beta-Hydrolases"/>
    <property type="match status" value="1"/>
</dbReference>
<keyword evidence="5" id="KW-1133">Transmembrane helix</keyword>
<dbReference type="PANTHER" id="PTHR15231:SF1">
    <property type="entry name" value="PHOSPHATIDYLINOSITOL N-ACETYLGLUCOSAMINYLTRANSFERASE SUBUNIT H"/>
    <property type="match status" value="1"/>
</dbReference>
<sequence length="506" mass="55869">MESIASRTLAPYGAWESPIDETFLGKVAVTVPHDQSVQLPTRASTNPTGFCAVPEGFNNDPEMLTFPTQRPDGSLTQGHALFYVPQNPQFQASADTLPPCRIVASTGSPVECSLECVWAIRYYTSRGWSVCVVKSEGEPEKVHEHGQDFEQQRERVIRDCVSVACHLGGLPLPWTTKTRSEPSPYSPFHLSETLGSNGAHTFTLTRDTLSIKNDLLVLATLCLFTLAIAVPRWNPMMSFIASLGSVLTVVFLRAYFYVLSETISVLPFLGVTLTTHRGPGIRGLSFLDRTENIFIPRDTILDFVMVEGIQRWQIVDYAALLTRSPGCLEREKIRVVFPHLFPNVSAYVHVYRRLHGVLFGQKINHSARVNPAKICISGHSQGGWAVLGALRKYPGIFCAGYCDDGLCNTAHCDTKLHKSESQTPKVLCKPISTNPEQVPLLLCQGNQDKTASPITEAVRTYGGSIQMIEGLSCKRDDLRYAARIQALRAEARHLARAAGVVEPWSD</sequence>
<keyword evidence="5" id="KW-0472">Membrane</keyword>
<protein>
    <recommendedName>
        <fullName evidence="6">Phosphatidylinositol N-acetylglucosaminyltransferase subunit H conserved domain-containing protein</fullName>
    </recommendedName>
</protein>
<feature type="transmembrane region" description="Helical" evidence="5">
    <location>
        <begin position="215"/>
        <end position="233"/>
    </location>
</feature>
<comment type="catalytic activity">
    <reaction evidence="3">
        <text>a diacylglycerol + H2O = a monoacylglycerol + a fatty acid + H(+)</text>
        <dbReference type="Rhea" id="RHEA:32731"/>
        <dbReference type="ChEBI" id="CHEBI:15377"/>
        <dbReference type="ChEBI" id="CHEBI:15378"/>
        <dbReference type="ChEBI" id="CHEBI:17408"/>
        <dbReference type="ChEBI" id="CHEBI:18035"/>
        <dbReference type="ChEBI" id="CHEBI:28868"/>
    </reaction>
</comment>
<evidence type="ECO:0000256" key="4">
    <source>
        <dbReference type="ARBA" id="ARBA00048461"/>
    </source>
</evidence>
<feature type="domain" description="Phosphatidylinositol N-acetylglucosaminyltransferase subunit H conserved" evidence="6">
    <location>
        <begin position="263"/>
        <end position="338"/>
    </location>
</feature>
<reference evidence="7 8" key="1">
    <citation type="journal article" date="2020" name="Elife">
        <title>Loss of centromere function drives karyotype evolution in closely related Malassezia species.</title>
        <authorList>
            <person name="Sankaranarayanan S.R."/>
            <person name="Ianiri G."/>
            <person name="Coelho M.A."/>
            <person name="Reza M.H."/>
            <person name="Thimmappa B.C."/>
            <person name="Ganguly P."/>
            <person name="Vadnala R.N."/>
            <person name="Sun S."/>
            <person name="Siddharthan R."/>
            <person name="Tellgren-Roth C."/>
            <person name="Dawson T.L."/>
            <person name="Heitman J."/>
            <person name="Sanyal K."/>
        </authorList>
    </citation>
    <scope>NUCLEOTIDE SEQUENCE [LARGE SCALE GENOMIC DNA]</scope>
    <source>
        <strain evidence="7">CBS14141</strain>
    </source>
</reference>
<comment type="catalytic activity">
    <reaction evidence="4">
        <text>a monoacylglycerol + H2O = glycerol + a fatty acid + H(+)</text>
        <dbReference type="Rhea" id="RHEA:15245"/>
        <dbReference type="ChEBI" id="CHEBI:15377"/>
        <dbReference type="ChEBI" id="CHEBI:15378"/>
        <dbReference type="ChEBI" id="CHEBI:17408"/>
        <dbReference type="ChEBI" id="CHEBI:17754"/>
        <dbReference type="ChEBI" id="CHEBI:28868"/>
    </reaction>
</comment>
<evidence type="ECO:0000256" key="3">
    <source>
        <dbReference type="ARBA" id="ARBA00047591"/>
    </source>
</evidence>
<proteinExistence type="inferred from homology"/>
<evidence type="ECO:0000259" key="6">
    <source>
        <dbReference type="Pfam" id="PF10181"/>
    </source>
</evidence>